<dbReference type="AlphaFoldDB" id="A0AAW9Y9X6"/>
<sequence>MKALTLSAALLVATPSLAASPFMTSGAEVWSPVNEMRGDAESYVATKTCLNFSPSKLEENKGWLVKLDSKHSTADTWKTSLNSAGENLVRLIEGVKGASVGDFCRWWWSPEQVSFAKWMETR</sequence>
<gene>
    <name evidence="2" type="ORF">G4911_10030</name>
</gene>
<evidence type="ECO:0000313" key="2">
    <source>
        <dbReference type="EMBL" id="NEX75065.1"/>
    </source>
</evidence>
<dbReference type="RefSeq" id="WP_163148322.1">
    <property type="nucleotide sequence ID" value="NZ_JAAIKZ010000017.1"/>
</dbReference>
<name>A0AAW9Y9X6_9GAMM</name>
<evidence type="ECO:0000313" key="3">
    <source>
        <dbReference type="Proteomes" id="UP000480681"/>
    </source>
</evidence>
<reference evidence="2 3" key="1">
    <citation type="submission" date="2020-02" db="EMBL/GenBank/DDBJ databases">
        <title>Genome sequencing of Aeromonas rivipollensis.</title>
        <authorList>
            <person name="Fono-Tamo Ubani E.K."/>
            <person name="Lekota K.E."/>
        </authorList>
    </citation>
    <scope>NUCLEOTIDE SEQUENCE [LARGE SCALE GENOMIC DNA]</scope>
    <source>
        <strain evidence="2 3">G87</strain>
    </source>
</reference>
<accession>A0AAW9Y9X6</accession>
<organism evidence="2 3">
    <name type="scientific">Aeromonas rivipollensis</name>
    <dbReference type="NCBI Taxonomy" id="948519"/>
    <lineage>
        <taxon>Bacteria</taxon>
        <taxon>Pseudomonadati</taxon>
        <taxon>Pseudomonadota</taxon>
        <taxon>Gammaproteobacteria</taxon>
        <taxon>Aeromonadales</taxon>
        <taxon>Aeromonadaceae</taxon>
        <taxon>Aeromonas</taxon>
    </lineage>
</organism>
<evidence type="ECO:0000256" key="1">
    <source>
        <dbReference type="SAM" id="SignalP"/>
    </source>
</evidence>
<dbReference type="EMBL" id="JAAIKZ010000017">
    <property type="protein sequence ID" value="NEX75065.1"/>
    <property type="molecule type" value="Genomic_DNA"/>
</dbReference>
<feature type="signal peptide" evidence="1">
    <location>
        <begin position="1"/>
        <end position="18"/>
    </location>
</feature>
<comment type="caution">
    <text evidence="2">The sequence shown here is derived from an EMBL/GenBank/DDBJ whole genome shotgun (WGS) entry which is preliminary data.</text>
</comment>
<proteinExistence type="predicted"/>
<dbReference type="Proteomes" id="UP000480681">
    <property type="component" value="Unassembled WGS sequence"/>
</dbReference>
<keyword evidence="1" id="KW-0732">Signal</keyword>
<protein>
    <submittedName>
        <fullName evidence="2">Uncharacterized protein</fullName>
    </submittedName>
</protein>
<feature type="chain" id="PRO_5044015794" evidence="1">
    <location>
        <begin position="19"/>
        <end position="122"/>
    </location>
</feature>